<keyword evidence="1" id="KW-0472">Membrane</keyword>
<dbReference type="Pfam" id="PF01882">
    <property type="entry name" value="DUF58"/>
    <property type="match status" value="1"/>
</dbReference>
<feature type="transmembrane region" description="Helical" evidence="1">
    <location>
        <begin position="29"/>
        <end position="50"/>
    </location>
</feature>
<dbReference type="Proteomes" id="UP001431572">
    <property type="component" value="Chromosome 1"/>
</dbReference>
<evidence type="ECO:0000313" key="6">
    <source>
        <dbReference type="Proteomes" id="UP001431572"/>
    </source>
</evidence>
<dbReference type="EMBL" id="JACATZ010000001">
    <property type="protein sequence ID" value="NWJ45580.1"/>
    <property type="molecule type" value="Genomic_DNA"/>
</dbReference>
<proteinExistence type="predicted"/>
<evidence type="ECO:0000256" key="1">
    <source>
        <dbReference type="SAM" id="Phobius"/>
    </source>
</evidence>
<reference evidence="3 5" key="1">
    <citation type="submission" date="2020-06" db="EMBL/GenBank/DDBJ databases">
        <title>Anoxygenic phototrophic Chloroflexota member uses a Type I reaction center.</title>
        <authorList>
            <person name="Tsuji J.M."/>
            <person name="Shaw N.A."/>
            <person name="Nagashima S."/>
            <person name="Venkiteswaran J."/>
            <person name="Schiff S.L."/>
            <person name="Hanada S."/>
            <person name="Tank M."/>
            <person name="Neufeld J.D."/>
        </authorList>
    </citation>
    <scope>NUCLEOTIDE SEQUENCE [LARGE SCALE GENOMIC DNA]</scope>
    <source>
        <strain evidence="3">L227-S17</strain>
    </source>
</reference>
<dbReference type="InterPro" id="IPR036465">
    <property type="entry name" value="vWFA_dom_sf"/>
</dbReference>
<dbReference type="SUPFAM" id="SSF53300">
    <property type="entry name" value="vWA-like"/>
    <property type="match status" value="1"/>
</dbReference>
<keyword evidence="6" id="KW-1185">Reference proteome</keyword>
<gene>
    <name evidence="3" type="ORF">HXX08_06855</name>
    <name evidence="4" type="ORF">OZ401_000719</name>
</gene>
<keyword evidence="1" id="KW-1133">Transmembrane helix</keyword>
<organism evidence="3 5">
    <name type="scientific">Candidatus Chlorohelix allophototropha</name>
    <dbReference type="NCBI Taxonomy" id="3003348"/>
    <lineage>
        <taxon>Bacteria</taxon>
        <taxon>Bacillati</taxon>
        <taxon>Chloroflexota</taxon>
        <taxon>Chloroflexia</taxon>
        <taxon>Candidatus Chloroheliales</taxon>
        <taxon>Candidatus Chloroheliaceae</taxon>
        <taxon>Candidatus Chlorohelix</taxon>
    </lineage>
</organism>
<keyword evidence="1" id="KW-0812">Transmembrane</keyword>
<evidence type="ECO:0000313" key="5">
    <source>
        <dbReference type="Proteomes" id="UP000521676"/>
    </source>
</evidence>
<dbReference type="PANTHER" id="PTHR34351">
    <property type="entry name" value="SLR1927 PROTEIN-RELATED"/>
    <property type="match status" value="1"/>
</dbReference>
<name>A0A8T7M0X1_9CHLR</name>
<dbReference type="AlphaFoldDB" id="A0A8T7M0X1"/>
<protein>
    <submittedName>
        <fullName evidence="3">DUF58 domain-containing protein</fullName>
    </submittedName>
</protein>
<evidence type="ECO:0000313" key="3">
    <source>
        <dbReference type="EMBL" id="NWJ45580.1"/>
    </source>
</evidence>
<dbReference type="RefSeq" id="WP_341469346.1">
    <property type="nucleotide sequence ID" value="NZ_CP128399.1"/>
</dbReference>
<evidence type="ECO:0000313" key="4">
    <source>
        <dbReference type="EMBL" id="WJW67453.1"/>
    </source>
</evidence>
<evidence type="ECO:0000259" key="2">
    <source>
        <dbReference type="Pfam" id="PF01882"/>
    </source>
</evidence>
<feature type="domain" description="DUF58" evidence="2">
    <location>
        <begin position="190"/>
        <end position="375"/>
    </location>
</feature>
<dbReference type="PANTHER" id="PTHR34351:SF2">
    <property type="entry name" value="DUF58 DOMAIN-CONTAINING PROTEIN"/>
    <property type="match status" value="1"/>
</dbReference>
<dbReference type="Proteomes" id="UP000521676">
    <property type="component" value="Unassembled WGS sequence"/>
</dbReference>
<sequence length="420" mass="47166">MKVFRFILAIVLILFAAQAINFRLLSILAYTLLGVLIFSLVWAKLSLRWLEITRSSPSERAQVGDSFEELITLRNTGILPKLWLEIHDSSELPNHYPNCVQNLHPLGIVRWKARTLCVLRGRYRLGPITVTAGDPFGLFRFKREFKNTHHMTVYPATFDINKFEALMGSLPGGNPIRQTSYHVTPDISGLREYRPGDSLNRIHWRSSARQNKLIVKEFEFDPTVNVQIFLDMDASVHWVVDRANSGAVHGAKLAAVSSRSIDSTEEYAVTAAATLVRYYLDNNRSVGLLAWGQEHTILPPDRGIRQFWKIMEALAIIRAQGSTEFGQFLAAEVTRTRSSDTLILITPSLNESWLNLLPLLLRRGSKVAVVLLEPRTFGAQVESSMLAVGSLAAMNVPLYLLKRGDDIAMALNSETAGLRR</sequence>
<dbReference type="InterPro" id="IPR002881">
    <property type="entry name" value="DUF58"/>
</dbReference>
<accession>A0A8T7M0X1</accession>
<reference evidence="4" key="2">
    <citation type="journal article" date="2024" name="Nature">
        <title>Anoxygenic phototroph of the Chloroflexota uses a type I reaction centre.</title>
        <authorList>
            <person name="Tsuji J.M."/>
            <person name="Shaw N.A."/>
            <person name="Nagashima S."/>
            <person name="Venkiteswaran J.J."/>
            <person name="Schiff S.L."/>
            <person name="Watanabe T."/>
            <person name="Fukui M."/>
            <person name="Hanada S."/>
            <person name="Tank M."/>
            <person name="Neufeld J.D."/>
        </authorList>
    </citation>
    <scope>NUCLEOTIDE SEQUENCE</scope>
    <source>
        <strain evidence="4">L227-S17</strain>
    </source>
</reference>
<dbReference type="EMBL" id="CP128399">
    <property type="protein sequence ID" value="WJW67453.1"/>
    <property type="molecule type" value="Genomic_DNA"/>
</dbReference>